<dbReference type="RefSeq" id="WP_379901119.1">
    <property type="nucleotide sequence ID" value="NZ_JBHRTR010000028.1"/>
</dbReference>
<dbReference type="NCBIfam" id="TIGR00652">
    <property type="entry name" value="DapF"/>
    <property type="match status" value="1"/>
</dbReference>
<comment type="subunit">
    <text evidence="8">Homodimer.</text>
</comment>
<sequence length="294" mass="30811">MPAFVKMHGLGNDFVVLDAREGALPLDEATARRITDRKTGIGCDQLIVIEPSDRADVFMRIRNADGGEVEACGNAARCIAALVMAEKGTGSAKVDSLGGLLQAEAVAGGGVRIDMGVPRLDWQQIPLHCAMDSLHLDFAPAPGLADPVAVNVGNPHVIFFVDDAAAVDLERCGPAIEHDPLFPARVNVNIAQVLDRDRIRLRVWERGVGITRACGTGACATAVAAMRRGLTGRAVEVRLDGGALQIAWPEAGPQQGHVLMTGPATESFRGTFADDLLAGDGISPQDRAGGSRAA</sequence>
<accession>A0ABV7L0W5</accession>
<feature type="active site" description="Proton acceptor" evidence="8">
    <location>
        <position position="214"/>
    </location>
</feature>
<keyword evidence="4 8" id="KW-0028">Amino-acid biosynthesis</keyword>
<dbReference type="Gene3D" id="3.10.310.10">
    <property type="entry name" value="Diaminopimelate Epimerase, Chain A, domain 1"/>
    <property type="match status" value="2"/>
</dbReference>
<organism evidence="10 11">
    <name type="scientific">Marinibaculum pumilum</name>
    <dbReference type="NCBI Taxonomy" id="1766165"/>
    <lineage>
        <taxon>Bacteria</taxon>
        <taxon>Pseudomonadati</taxon>
        <taxon>Pseudomonadota</taxon>
        <taxon>Alphaproteobacteria</taxon>
        <taxon>Rhodospirillales</taxon>
        <taxon>Rhodospirillaceae</taxon>
        <taxon>Marinibaculum</taxon>
    </lineage>
</organism>
<feature type="binding site" evidence="8">
    <location>
        <begin position="205"/>
        <end position="206"/>
    </location>
    <ligand>
        <name>substrate</name>
    </ligand>
</feature>
<keyword evidence="8" id="KW-0963">Cytoplasm</keyword>
<dbReference type="Pfam" id="PF01678">
    <property type="entry name" value="DAP_epimerase"/>
    <property type="match status" value="2"/>
</dbReference>
<feature type="binding site" evidence="8">
    <location>
        <begin position="215"/>
        <end position="216"/>
    </location>
    <ligand>
        <name>substrate</name>
    </ligand>
</feature>
<feature type="binding site" evidence="8">
    <location>
        <begin position="73"/>
        <end position="74"/>
    </location>
    <ligand>
        <name>substrate</name>
    </ligand>
</feature>
<dbReference type="EC" id="5.1.1.7" evidence="3 8"/>
<dbReference type="PANTHER" id="PTHR31689">
    <property type="entry name" value="DIAMINOPIMELATE EPIMERASE, CHLOROPLASTIC"/>
    <property type="match status" value="1"/>
</dbReference>
<comment type="similarity">
    <text evidence="2 8">Belongs to the diaminopimelate epimerase family.</text>
</comment>
<comment type="catalytic activity">
    <reaction evidence="7 8">
        <text>(2S,6S)-2,6-diaminopimelate = meso-2,6-diaminopimelate</text>
        <dbReference type="Rhea" id="RHEA:15393"/>
        <dbReference type="ChEBI" id="CHEBI:57609"/>
        <dbReference type="ChEBI" id="CHEBI:57791"/>
        <dbReference type="EC" id="5.1.1.7"/>
    </reaction>
</comment>
<dbReference type="PANTHER" id="PTHR31689:SF0">
    <property type="entry name" value="DIAMINOPIMELATE EPIMERASE"/>
    <property type="match status" value="1"/>
</dbReference>
<reference evidence="11" key="1">
    <citation type="journal article" date="2019" name="Int. J. Syst. Evol. Microbiol.">
        <title>The Global Catalogue of Microorganisms (GCM) 10K type strain sequencing project: providing services to taxonomists for standard genome sequencing and annotation.</title>
        <authorList>
            <consortium name="The Broad Institute Genomics Platform"/>
            <consortium name="The Broad Institute Genome Sequencing Center for Infectious Disease"/>
            <person name="Wu L."/>
            <person name="Ma J."/>
        </authorList>
    </citation>
    <scope>NUCLEOTIDE SEQUENCE [LARGE SCALE GENOMIC DNA]</scope>
    <source>
        <strain evidence="11">KCTC 42964</strain>
    </source>
</reference>
<feature type="binding site" evidence="8">
    <location>
        <position position="154"/>
    </location>
    <ligand>
        <name>substrate</name>
    </ligand>
</feature>
<comment type="pathway">
    <text evidence="1 8">Amino-acid biosynthesis; L-lysine biosynthesis via DAP pathway; DL-2,6-diaminopimelate from LL-2,6-diaminopimelate: step 1/1.</text>
</comment>
<keyword evidence="6 8" id="KW-0413">Isomerase</keyword>
<feature type="active site" evidence="9">
    <location>
        <position position="72"/>
    </location>
</feature>
<name>A0ABV7L0W5_9PROT</name>
<evidence type="ECO:0000313" key="11">
    <source>
        <dbReference type="Proteomes" id="UP001595528"/>
    </source>
</evidence>
<evidence type="ECO:0000256" key="2">
    <source>
        <dbReference type="ARBA" id="ARBA00010219"/>
    </source>
</evidence>
<evidence type="ECO:0000313" key="10">
    <source>
        <dbReference type="EMBL" id="MFC3228214.1"/>
    </source>
</evidence>
<evidence type="ECO:0000256" key="9">
    <source>
        <dbReference type="PROSITE-ProRule" id="PRU10125"/>
    </source>
</evidence>
<feature type="binding site" evidence="8">
    <location>
        <position position="187"/>
    </location>
    <ligand>
        <name>substrate</name>
    </ligand>
</feature>
<evidence type="ECO:0000256" key="1">
    <source>
        <dbReference type="ARBA" id="ARBA00005196"/>
    </source>
</evidence>
<comment type="subcellular location">
    <subcellularLocation>
        <location evidence="8">Cytoplasm</location>
    </subcellularLocation>
</comment>
<dbReference type="EMBL" id="JBHRTR010000028">
    <property type="protein sequence ID" value="MFC3228214.1"/>
    <property type="molecule type" value="Genomic_DNA"/>
</dbReference>
<gene>
    <name evidence="8 10" type="primary">dapF</name>
    <name evidence="10" type="ORF">ACFOGJ_13295</name>
</gene>
<dbReference type="InterPro" id="IPR001653">
    <property type="entry name" value="DAP_epimerase_DapF"/>
</dbReference>
<keyword evidence="11" id="KW-1185">Reference proteome</keyword>
<protein>
    <recommendedName>
        <fullName evidence="3 8">Diaminopimelate epimerase</fullName>
        <shortName evidence="8">DAP epimerase</shortName>
        <ecNumber evidence="3 8">5.1.1.7</ecNumber>
    </recommendedName>
    <alternativeName>
        <fullName evidence="8">PLP-independent amino acid racemase</fullName>
    </alternativeName>
</protein>
<evidence type="ECO:0000256" key="5">
    <source>
        <dbReference type="ARBA" id="ARBA00023154"/>
    </source>
</evidence>
<dbReference type="InterPro" id="IPR018510">
    <property type="entry name" value="DAP_epimerase_AS"/>
</dbReference>
<dbReference type="Proteomes" id="UP001595528">
    <property type="component" value="Unassembled WGS sequence"/>
</dbReference>
<feature type="binding site" evidence="8">
    <location>
        <position position="12"/>
    </location>
    <ligand>
        <name>substrate</name>
    </ligand>
</feature>
<feature type="site" description="Could be important to modulate the pK values of the two catalytic cysteine residues" evidence="8">
    <location>
        <position position="205"/>
    </location>
</feature>
<evidence type="ECO:0000256" key="6">
    <source>
        <dbReference type="ARBA" id="ARBA00023235"/>
    </source>
</evidence>
<dbReference type="HAMAP" id="MF_00197">
    <property type="entry name" value="DAP_epimerase"/>
    <property type="match status" value="1"/>
</dbReference>
<feature type="binding site" evidence="8">
    <location>
        <position position="45"/>
    </location>
    <ligand>
        <name>substrate</name>
    </ligand>
</feature>
<evidence type="ECO:0000256" key="7">
    <source>
        <dbReference type="ARBA" id="ARBA00051712"/>
    </source>
</evidence>
<comment type="function">
    <text evidence="8">Catalyzes the stereoinversion of LL-2,6-diaminopimelate (L,L-DAP) to meso-diaminopimelate (meso-DAP), a precursor of L-lysine and an essential component of the bacterial peptidoglycan.</text>
</comment>
<keyword evidence="5 8" id="KW-0457">Lysine biosynthesis</keyword>
<evidence type="ECO:0000256" key="3">
    <source>
        <dbReference type="ARBA" id="ARBA00013080"/>
    </source>
</evidence>
<feature type="active site" description="Proton donor" evidence="8">
    <location>
        <position position="72"/>
    </location>
</feature>
<dbReference type="GO" id="GO:0008837">
    <property type="term" value="F:diaminopimelate epimerase activity"/>
    <property type="evidence" value="ECO:0007669"/>
    <property type="project" value="UniProtKB-EC"/>
</dbReference>
<evidence type="ECO:0000256" key="4">
    <source>
        <dbReference type="ARBA" id="ARBA00022605"/>
    </source>
</evidence>
<dbReference type="PROSITE" id="PS01326">
    <property type="entry name" value="DAP_EPIMERASE"/>
    <property type="match status" value="1"/>
</dbReference>
<comment type="caution">
    <text evidence="10">The sequence shown here is derived from an EMBL/GenBank/DDBJ whole genome shotgun (WGS) entry which is preliminary data.</text>
</comment>
<evidence type="ECO:0000256" key="8">
    <source>
        <dbReference type="HAMAP-Rule" id="MF_00197"/>
    </source>
</evidence>
<proteinExistence type="inferred from homology"/>
<feature type="site" description="Could be important to modulate the pK values of the two catalytic cysteine residues" evidence="8">
    <location>
        <position position="156"/>
    </location>
</feature>
<feature type="binding site" evidence="8">
    <location>
        <position position="63"/>
    </location>
    <ligand>
        <name>substrate</name>
    </ligand>
</feature>
<dbReference type="SUPFAM" id="SSF54506">
    <property type="entry name" value="Diaminopimelate epimerase-like"/>
    <property type="match status" value="2"/>
</dbReference>